<keyword evidence="3" id="KW-0436">Ligase</keyword>
<dbReference type="Pfam" id="PF00501">
    <property type="entry name" value="AMP-binding"/>
    <property type="match status" value="3"/>
</dbReference>
<evidence type="ECO:0000256" key="3">
    <source>
        <dbReference type="ARBA" id="ARBA00022598"/>
    </source>
</evidence>
<dbReference type="Gene3D" id="1.10.1200.10">
    <property type="entry name" value="ACP-like"/>
    <property type="match status" value="2"/>
</dbReference>
<protein>
    <recommendedName>
        <fullName evidence="4">Carrier domain-containing protein</fullName>
    </recommendedName>
</protein>
<dbReference type="Gene3D" id="3.30.559.10">
    <property type="entry name" value="Chloramphenicol acetyltransferase-like domain"/>
    <property type="match status" value="3"/>
</dbReference>
<comment type="caution">
    <text evidence="5">The sequence shown here is derived from an EMBL/GenBank/DDBJ whole genome shotgun (WGS) entry which is preliminary data.</text>
</comment>
<sequence length="2552" mass="293294">MSMTGASMFWFDALHDSKLDQPVSLPFDRYRLSNEHRTGRGTSISFDFGQDLSHHFLTHASSNNISLEHLTFANYFIFLFKLTNGQTDLCLAMNINNNRYRDELKSVIGLFENIIPLRCQLDPHWYFHQLLKHVREITTNSMKYSYFPLQRILDQHPDISKHAFLDTFLEFISNKNYNSVVIGDSQLVSGSSSFDINEDEILSISDLSLSIHHNMNMNQLSCTINASLDLFNRETVEKISQRFHSMSHQLSTSNIDNQMNKPIYEISLTLPNEQYLTQSLNNTQTSFSSPLTCIHHEFVCQVMKHPQKLAVELDEQSLTYCELFAYVQILAVHLVNQYGIIPSEVISQCVERSLSMIVGMMAIEMAGGVYFPLSARDPENRLHMLLQQTKSRLVLFHYVTRNKFNDIITMLNIDFILINNNLFQLVNIDQLSSVYLTIDSIAYIIFTSGSTGIPKGVSIEVAIQLAHNKGNEWLTILSPIRLSPTGTLANGERLRTLANWRMSTVLSPIHPVDFRQLAKVHVCIDSFTSNDTVIQMARCSFDNHIQEIIGSLITGATIIMLRPRGTVELNYLAETMRNKQVSYMHSVPSLLRNFFTFLKQNNYLHFIKYLRSLCTIGEPCSIKLVNLILTDPTQHFIFWNWYGLTETTVTCTFYPVNIKVNTDSISIGRPLPNYRYLLLDSFLQFVITNQEGELFIGGVGVFAGYLGRDDLTHRTLLEIDDEIIYRTGDLVRMGHEGHLYCVGRKDFQIKLRGQRIELGEIERCLLDITSISACVVMKYNEDHLVAYVQSSDINEQALREHCQSHLPPHMIPSFFIILEKLPLNPNGKIDRKVLPPPNFPSIQLTNSIELVLPTNDMEVSIHHIWCDIFKQSQISTDTNIFTIGGHSLLIMQLFHRYKIEFHLETNALSITDLFQHPTIIHHAQLILQSINTIHTLDDHPWSSVHIVLARASFAQERIYLDEQIRFSSNKTTMNNMYVIPLLYRISSMKDGVSITRFHHAFQTVITKHNILRTALYVDTNGHIIQHCLDANIILNDDHMKSYGFSVVNIHNDEHGHMNEMVKGILNQADLFDLSKGHVIRCHILRQCHSSQDSISYENDDLLTPNDHILISIHHAMFDGASTSIFLRDLSLAYEFDESLPMGENALNYIDYSVHEHIMDMSLSREFWHSQLERYNIECSLSLPVDRRRSSTNQQRSGLASTAEIIFDDEIYASFLHYASSHHLTLFQLGLSIFYVFLFKLSHGETDLCISSINANRYRSELVNMIGMFVSTLPYRVELDPHWSFDEVVKHVREKCLLVLEHSHYPLQHILADLHLTQSNVSFLETMFDFITISQEVDDLCLNGVYLEQVSLTQLYEVAKFDFSLNFIYNPSLDDNQLCCSFVCSSNLFDKTTVAIISQRFHHVLEQLFSMNSNIKQTDFNVSSITKFSLILPEEVYEMEEVVFCRQLNIMNEAPASYAQARIWLDERIRFDPEKPQVAIYNMPFVHRPQSDHTLSIKQLRHALHLTVNKHLSLHTSLVFDTEMNLLMQRVIMQKHNHTDLFSTIETTYETDEQLNEILQDEKRNPQLFNLSQGLVFRCHLVYHKQISSNHLLSHKDILIFNFHHALFDFPSMEVFLHDLNQAYTTGQLLYNDNTLLRYLDYAVIEQQMSMTGASMFWLDVLHDCKLDQHLSLPYDRYRLSNEHRTGRGTSLSFDFGQDLSHHFLIHASSNNISVEQLALATYYVFLFKLTNGEKDLCIGLNTHGRYRDELKSIIGMFVNAIPLRCQLDPHLSFHKVTKQVRDTVINCTKYSYFPLQHILSQHPNLSNPVFLDTSFDFISSMRRDEENEIMIGDSPFSLLPHSIKISENEIKSKFDFILSFQHDLNLNEISCTIDASTDLFNAETVCIILQRLQTILHQQFTAFDCTTNVPIYELSLALPNERLLMQSMNNTQISFPFSVTCIHHGFVYEAMKHPQKLSVELDEQSLTYCELLYYVQVLSLTLLNEYHVFPGEIVCQCVERSVSMVIGIMGIEMVGCIYCPLSPRDPQHRLHALTQQTQSHLVLVHWLTKMKFNNDILSTDIHSIFANNDAMSDADFDRLSSVKVTPNDIAYIIFTSGSTGIPKAVQVRHENFIRYMCSFVSVSTLNKDDVAVQMARSTFDVHLRQIVGVLLIGATLVLLRAGGMTDFDYLADVLYNKQITHFNTVSVLFQSFLSFLIQYKKTYAVKYLRSLCNGGEVFVFKLIDLIQASNIPNCTLWNLYGPAETTITSTFHLIDIRASTKCIPIGRSLSNYQCLILNEFLQSPSVNQEGELFVGGVGVFAGYLDRDDLTAKALIEIDGDLFYRTGDLVRMDNSGLLYYQGRKDHQVKLHGQRIELGEIERCLLNIISISACVVMKWNDDHLVTYVQSSQINEEQLRQHCQSHLPPHMIPSIFIILDKLPLNQNGKVDRKQLPSPKSSLSTLLLSDKSHTPLNQFEESIHTIWCQVLHCNENYISGTASFFSVGGHSLRFIELYYRYQALFNFDAHSLSIGLFLQQPTIRQHAQLLQTLPSNDTQTTRWQSLYINQGKTFLN</sequence>
<gene>
    <name evidence="5" type="ORF">OKA104_LOCUS29014</name>
</gene>
<dbReference type="SUPFAM" id="SSF56801">
    <property type="entry name" value="Acetyl-CoA synthetase-like"/>
    <property type="match status" value="2"/>
</dbReference>
<dbReference type="PROSITE" id="PS00455">
    <property type="entry name" value="AMP_BINDING"/>
    <property type="match status" value="2"/>
</dbReference>
<dbReference type="GO" id="GO:0009366">
    <property type="term" value="C:enterobactin synthetase complex"/>
    <property type="evidence" value="ECO:0007669"/>
    <property type="project" value="TreeGrafter"/>
</dbReference>
<dbReference type="SUPFAM" id="SSF47336">
    <property type="entry name" value="ACP-like"/>
    <property type="match status" value="2"/>
</dbReference>
<dbReference type="InterPro" id="IPR042099">
    <property type="entry name" value="ANL_N_sf"/>
</dbReference>
<dbReference type="InterPro" id="IPR025110">
    <property type="entry name" value="AMP-bd_C"/>
</dbReference>
<dbReference type="Gene3D" id="3.40.50.12780">
    <property type="entry name" value="N-terminal domain of ligase-like"/>
    <property type="match status" value="2"/>
</dbReference>
<dbReference type="InterPro" id="IPR023213">
    <property type="entry name" value="CAT-like_dom_sf"/>
</dbReference>
<evidence type="ECO:0000313" key="5">
    <source>
        <dbReference type="EMBL" id="CAF3987385.1"/>
    </source>
</evidence>
<dbReference type="GO" id="GO:0005829">
    <property type="term" value="C:cytosol"/>
    <property type="evidence" value="ECO:0007669"/>
    <property type="project" value="TreeGrafter"/>
</dbReference>
<dbReference type="Pfam" id="PF00668">
    <property type="entry name" value="Condensation"/>
    <property type="match status" value="3"/>
</dbReference>
<accession>A0A819MWK4</accession>
<dbReference type="InterPro" id="IPR000873">
    <property type="entry name" value="AMP-dep_synth/lig_dom"/>
</dbReference>
<dbReference type="FunFam" id="3.30.300.30:FF:000015">
    <property type="entry name" value="Nonribosomal peptide synthase SidD"/>
    <property type="match status" value="1"/>
</dbReference>
<dbReference type="SUPFAM" id="SSF52777">
    <property type="entry name" value="CoA-dependent acyltransferases"/>
    <property type="match status" value="5"/>
</dbReference>
<dbReference type="Pfam" id="PF13193">
    <property type="entry name" value="AMP-binding_C"/>
    <property type="match status" value="1"/>
</dbReference>
<dbReference type="GO" id="GO:0009239">
    <property type="term" value="P:enterobactin biosynthetic process"/>
    <property type="evidence" value="ECO:0007669"/>
    <property type="project" value="TreeGrafter"/>
</dbReference>
<dbReference type="Pfam" id="PF00550">
    <property type="entry name" value="PP-binding"/>
    <property type="match status" value="2"/>
</dbReference>
<evidence type="ECO:0000256" key="2">
    <source>
        <dbReference type="ARBA" id="ARBA00022553"/>
    </source>
</evidence>
<dbReference type="GO" id="GO:0047527">
    <property type="term" value="F:2,3-dihydroxybenzoate-serine ligase activity"/>
    <property type="evidence" value="ECO:0007669"/>
    <property type="project" value="TreeGrafter"/>
</dbReference>
<dbReference type="Gene3D" id="3.30.559.30">
    <property type="entry name" value="Nonribosomal peptide synthetase, condensation domain"/>
    <property type="match status" value="3"/>
</dbReference>
<dbReference type="GO" id="GO:0031177">
    <property type="term" value="F:phosphopantetheine binding"/>
    <property type="evidence" value="ECO:0007669"/>
    <property type="project" value="TreeGrafter"/>
</dbReference>
<feature type="domain" description="Carrier" evidence="4">
    <location>
        <begin position="2450"/>
        <end position="2530"/>
    </location>
</feature>
<dbReference type="GO" id="GO:0043041">
    <property type="term" value="P:amino acid activation for nonribosomal peptide biosynthetic process"/>
    <property type="evidence" value="ECO:0007669"/>
    <property type="project" value="TreeGrafter"/>
</dbReference>
<dbReference type="Gene3D" id="3.30.300.30">
    <property type="match status" value="2"/>
</dbReference>
<keyword evidence="1" id="KW-0596">Phosphopantetheine</keyword>
<feature type="domain" description="Carrier" evidence="4">
    <location>
        <begin position="852"/>
        <end position="930"/>
    </location>
</feature>
<name>A0A819MWK4_9BILA</name>
<evidence type="ECO:0000259" key="4">
    <source>
        <dbReference type="PROSITE" id="PS50075"/>
    </source>
</evidence>
<dbReference type="InterPro" id="IPR009081">
    <property type="entry name" value="PP-bd_ACP"/>
</dbReference>
<dbReference type="InterPro" id="IPR020845">
    <property type="entry name" value="AMP-binding_CS"/>
</dbReference>
<evidence type="ECO:0000313" key="6">
    <source>
        <dbReference type="Proteomes" id="UP000663881"/>
    </source>
</evidence>
<dbReference type="InterPro" id="IPR036736">
    <property type="entry name" value="ACP-like_sf"/>
</dbReference>
<dbReference type="InterPro" id="IPR045851">
    <property type="entry name" value="AMP-bd_C_sf"/>
</dbReference>
<dbReference type="PANTHER" id="PTHR45527:SF1">
    <property type="entry name" value="FATTY ACID SYNTHASE"/>
    <property type="match status" value="1"/>
</dbReference>
<proteinExistence type="predicted"/>
<evidence type="ECO:0000256" key="1">
    <source>
        <dbReference type="ARBA" id="ARBA00022450"/>
    </source>
</evidence>
<dbReference type="Proteomes" id="UP000663881">
    <property type="component" value="Unassembled WGS sequence"/>
</dbReference>
<dbReference type="EMBL" id="CAJOAY010002893">
    <property type="protein sequence ID" value="CAF3987385.1"/>
    <property type="molecule type" value="Genomic_DNA"/>
</dbReference>
<organism evidence="5 6">
    <name type="scientific">Adineta steineri</name>
    <dbReference type="NCBI Taxonomy" id="433720"/>
    <lineage>
        <taxon>Eukaryota</taxon>
        <taxon>Metazoa</taxon>
        <taxon>Spiralia</taxon>
        <taxon>Gnathifera</taxon>
        <taxon>Rotifera</taxon>
        <taxon>Eurotatoria</taxon>
        <taxon>Bdelloidea</taxon>
        <taxon>Adinetida</taxon>
        <taxon>Adinetidae</taxon>
        <taxon>Adineta</taxon>
    </lineage>
</organism>
<dbReference type="Gene3D" id="3.40.50.980">
    <property type="match status" value="2"/>
</dbReference>
<dbReference type="PANTHER" id="PTHR45527">
    <property type="entry name" value="NONRIBOSOMAL PEPTIDE SYNTHETASE"/>
    <property type="match status" value="1"/>
</dbReference>
<dbReference type="PROSITE" id="PS50075">
    <property type="entry name" value="CARRIER"/>
    <property type="match status" value="2"/>
</dbReference>
<dbReference type="InterPro" id="IPR001242">
    <property type="entry name" value="Condensation_dom"/>
</dbReference>
<dbReference type="CDD" id="cd05930">
    <property type="entry name" value="A_NRPS"/>
    <property type="match status" value="2"/>
</dbReference>
<keyword evidence="2" id="KW-0597">Phosphoprotein</keyword>
<reference evidence="5" key="1">
    <citation type="submission" date="2021-02" db="EMBL/GenBank/DDBJ databases">
        <authorList>
            <person name="Nowell W R."/>
        </authorList>
    </citation>
    <scope>NUCLEOTIDE SEQUENCE</scope>
</reference>